<dbReference type="PANTHER" id="PTHR42851">
    <property type="entry name" value="ALDOLASE-RELATED"/>
    <property type="match status" value="1"/>
</dbReference>
<dbReference type="EC" id="2.7.11.1" evidence="3"/>
<dbReference type="InterPro" id="IPR053063">
    <property type="entry name" value="PWWP_domain_containing_PDP"/>
</dbReference>
<dbReference type="CDD" id="cd05162">
    <property type="entry name" value="PWWP"/>
    <property type="match status" value="1"/>
</dbReference>
<evidence type="ECO:0000313" key="3">
    <source>
        <dbReference type="EMBL" id="KAF5770347.1"/>
    </source>
</evidence>
<gene>
    <name evidence="4" type="ORF">HannXRQ_Chr14g0454651</name>
    <name evidence="3" type="ORF">HanXRQr2_Chr14g0658431</name>
</gene>
<dbReference type="SMART" id="SM00293">
    <property type="entry name" value="PWWP"/>
    <property type="match status" value="1"/>
</dbReference>
<keyword evidence="3" id="KW-0418">Kinase</keyword>
<keyword evidence="3" id="KW-0723">Serine/threonine-protein kinase</keyword>
<reference evidence="3 5" key="1">
    <citation type="journal article" date="2017" name="Nature">
        <title>The sunflower genome provides insights into oil metabolism, flowering and Asterid evolution.</title>
        <authorList>
            <person name="Badouin H."/>
            <person name="Gouzy J."/>
            <person name="Grassa C.J."/>
            <person name="Murat F."/>
            <person name="Staton S.E."/>
            <person name="Cottret L."/>
            <person name="Lelandais-Briere C."/>
            <person name="Owens G.L."/>
            <person name="Carrere S."/>
            <person name="Mayjonade B."/>
            <person name="Legrand L."/>
            <person name="Gill N."/>
            <person name="Kane N.C."/>
            <person name="Bowers J.E."/>
            <person name="Hubner S."/>
            <person name="Bellec A."/>
            <person name="Berard A."/>
            <person name="Berges H."/>
            <person name="Blanchet N."/>
            <person name="Boniface M.C."/>
            <person name="Brunel D."/>
            <person name="Catrice O."/>
            <person name="Chaidir N."/>
            <person name="Claudel C."/>
            <person name="Donnadieu C."/>
            <person name="Faraut T."/>
            <person name="Fievet G."/>
            <person name="Helmstetter N."/>
            <person name="King M."/>
            <person name="Knapp S.J."/>
            <person name="Lai Z."/>
            <person name="Le Paslier M.C."/>
            <person name="Lippi Y."/>
            <person name="Lorenzon L."/>
            <person name="Mandel J.R."/>
            <person name="Marage G."/>
            <person name="Marchand G."/>
            <person name="Marquand E."/>
            <person name="Bret-Mestries E."/>
            <person name="Morien E."/>
            <person name="Nambeesan S."/>
            <person name="Nguyen T."/>
            <person name="Pegot-Espagnet P."/>
            <person name="Pouilly N."/>
            <person name="Raftis F."/>
            <person name="Sallet E."/>
            <person name="Schiex T."/>
            <person name="Thomas J."/>
            <person name="Vandecasteele C."/>
            <person name="Vares D."/>
            <person name="Vear F."/>
            <person name="Vautrin S."/>
            <person name="Crespi M."/>
            <person name="Mangin B."/>
            <person name="Burke J.M."/>
            <person name="Salse J."/>
            <person name="Munos S."/>
            <person name="Vincourt P."/>
            <person name="Rieseberg L.H."/>
            <person name="Langlade N.B."/>
        </authorList>
    </citation>
    <scope>NUCLEOTIDE SEQUENCE [LARGE SCALE GENOMIC DNA]</scope>
    <source>
        <strain evidence="5">cv. SF193</strain>
        <tissue evidence="3">Leaves</tissue>
    </source>
</reference>
<dbReference type="PROSITE" id="PS50812">
    <property type="entry name" value="PWWP"/>
    <property type="match status" value="1"/>
</dbReference>
<dbReference type="AlphaFoldDB" id="A0A251SKB1"/>
<dbReference type="EMBL" id="MNCJ02000329">
    <property type="protein sequence ID" value="KAF5770347.1"/>
    <property type="molecule type" value="Genomic_DNA"/>
</dbReference>
<organism evidence="4 5">
    <name type="scientific">Helianthus annuus</name>
    <name type="common">Common sunflower</name>
    <dbReference type="NCBI Taxonomy" id="4232"/>
    <lineage>
        <taxon>Eukaryota</taxon>
        <taxon>Viridiplantae</taxon>
        <taxon>Streptophyta</taxon>
        <taxon>Embryophyta</taxon>
        <taxon>Tracheophyta</taxon>
        <taxon>Spermatophyta</taxon>
        <taxon>Magnoliopsida</taxon>
        <taxon>eudicotyledons</taxon>
        <taxon>Gunneridae</taxon>
        <taxon>Pentapetalae</taxon>
        <taxon>asterids</taxon>
        <taxon>campanulids</taxon>
        <taxon>Asterales</taxon>
        <taxon>Asteraceae</taxon>
        <taxon>Asteroideae</taxon>
        <taxon>Heliantheae alliance</taxon>
        <taxon>Heliantheae</taxon>
        <taxon>Helianthus</taxon>
    </lineage>
</organism>
<proteinExistence type="predicted"/>
<feature type="compositionally biased region" description="Basic residues" evidence="1">
    <location>
        <begin position="313"/>
        <end position="325"/>
    </location>
</feature>
<dbReference type="OrthoDB" id="62853at2759"/>
<dbReference type="OMA" id="YGPLKQT"/>
<feature type="compositionally biased region" description="Polar residues" evidence="1">
    <location>
        <begin position="343"/>
        <end position="352"/>
    </location>
</feature>
<dbReference type="InterPro" id="IPR000313">
    <property type="entry name" value="PWWP_dom"/>
</dbReference>
<dbReference type="Gramene" id="mRNA:HanXRQr2_Chr14g0658431">
    <property type="protein sequence ID" value="CDS:HanXRQr2_Chr14g0658431.1"/>
    <property type="gene ID" value="HanXRQr2_Chr14g0658431"/>
</dbReference>
<dbReference type="PANTHER" id="PTHR42851:SF19">
    <property type="entry name" value="PWWP DOMAIN-CONTAINING PROTEIN 2-RELATED"/>
    <property type="match status" value="1"/>
</dbReference>
<dbReference type="Pfam" id="PF00855">
    <property type="entry name" value="PWWP"/>
    <property type="match status" value="1"/>
</dbReference>
<evidence type="ECO:0000313" key="5">
    <source>
        <dbReference type="Proteomes" id="UP000215914"/>
    </source>
</evidence>
<evidence type="ECO:0000256" key="1">
    <source>
        <dbReference type="SAM" id="MobiDB-lite"/>
    </source>
</evidence>
<reference evidence="3" key="3">
    <citation type="submission" date="2020-06" db="EMBL/GenBank/DDBJ databases">
        <title>Helianthus annuus Genome sequencing and assembly Release 2.</title>
        <authorList>
            <person name="Gouzy J."/>
            <person name="Langlade N."/>
            <person name="Munos S."/>
        </authorList>
    </citation>
    <scope>NUCLEOTIDE SEQUENCE</scope>
    <source>
        <tissue evidence="3">Leaves</tissue>
    </source>
</reference>
<dbReference type="STRING" id="4232.A0A251SKB1"/>
<dbReference type="InParanoid" id="A0A251SKB1"/>
<protein>
    <submittedName>
        <fullName evidence="3">Non-specific serine/threonine protein kinase</fullName>
        <ecNumber evidence="3">2.7.11.1</ecNumber>
    </submittedName>
    <submittedName>
        <fullName evidence="4">Putative PWWP domain-containing protein</fullName>
    </submittedName>
</protein>
<keyword evidence="3" id="KW-0808">Transferase</keyword>
<sequence>MEPSFDRREDVVGLGKRGVVMESDERVCKVLENGVDHLRSGISLNGEVVGSGVVDDGKFGTNVVGFGVERNVFEVGNARAIDLVVDLNQWSIKESSVRKASDVEFAEKEGEYEFADLVWGKVKSRPWWPGQIIDPAALTDKAMKHLKKDGFVIAYFGDQKFAFNELRDVKPFRVNFCKMESQCSDEAFVRAVNHALREAARRVECGLTCLCVSEEVYKEVKSQIIVNSGIRKESSRIDGGDRFSTLDSFNPAKTVDFLQDLAKDPLGMNRLGVSTVHGQLSAFNRWKGYHQLQVNQVLDDKSDVTNSALHSNGKPKARGRPRKCKPLFNGGLSPSKKVRSMSDLMSNGNESLSDVEYKPKKRGRKRKAVESNGSVNGSQTQTAVEFLSQIYLAAINPIERQHNLDSLVKFSADFKDYRSKKDKNDGFTGTKDSYWTDMSTVTESESSLKPNEENSATSLTFKFTNLDTVPSVKKLHAIYRRFGALLEAETRVLKKKKCVKLVFERKCDAEAAFSSCGKFRIFGPALLSYRLNYFPKLQKTDTACKKSVKAAKKLQFGK</sequence>
<dbReference type="Gene3D" id="2.30.30.140">
    <property type="match status" value="1"/>
</dbReference>
<feature type="domain" description="PWWP" evidence="2">
    <location>
        <begin position="114"/>
        <end position="175"/>
    </location>
</feature>
<accession>A0A251SKB1</accession>
<dbReference type="GO" id="GO:0004674">
    <property type="term" value="F:protein serine/threonine kinase activity"/>
    <property type="evidence" value="ECO:0007669"/>
    <property type="project" value="UniProtKB-KW"/>
</dbReference>
<reference evidence="4" key="2">
    <citation type="submission" date="2017-02" db="EMBL/GenBank/DDBJ databases">
        <title>Sunflower complete genome.</title>
        <authorList>
            <person name="Langlade N."/>
            <person name="Munos S."/>
        </authorList>
    </citation>
    <scope>NUCLEOTIDE SEQUENCE [LARGE SCALE GENOMIC DNA]</scope>
    <source>
        <tissue evidence="4">Leaves</tissue>
    </source>
</reference>
<evidence type="ECO:0000259" key="2">
    <source>
        <dbReference type="PROSITE" id="PS50812"/>
    </source>
</evidence>
<evidence type="ECO:0000313" key="4">
    <source>
        <dbReference type="EMBL" id="OTF99267.1"/>
    </source>
</evidence>
<name>A0A251SKB1_HELAN</name>
<feature type="region of interest" description="Disordered" evidence="1">
    <location>
        <begin position="305"/>
        <end position="378"/>
    </location>
</feature>
<dbReference type="EMBL" id="CM007903">
    <property type="protein sequence ID" value="OTF99267.1"/>
    <property type="molecule type" value="Genomic_DNA"/>
</dbReference>
<dbReference type="SUPFAM" id="SSF63748">
    <property type="entry name" value="Tudor/PWWP/MBT"/>
    <property type="match status" value="1"/>
</dbReference>
<dbReference type="Proteomes" id="UP000215914">
    <property type="component" value="Chromosome 14"/>
</dbReference>
<keyword evidence="5" id="KW-1185">Reference proteome</keyword>